<feature type="transmembrane region" description="Helical" evidence="16">
    <location>
        <begin position="115"/>
        <end position="137"/>
    </location>
</feature>
<keyword evidence="16" id="KW-0812">Transmembrane</keyword>
<dbReference type="GO" id="GO:0008658">
    <property type="term" value="F:penicillin binding"/>
    <property type="evidence" value="ECO:0007669"/>
    <property type="project" value="InterPro"/>
</dbReference>
<evidence type="ECO:0000256" key="12">
    <source>
        <dbReference type="ARBA" id="ARBA00023316"/>
    </source>
</evidence>
<feature type="region of interest" description="Disordered" evidence="15">
    <location>
        <begin position="1"/>
        <end position="104"/>
    </location>
</feature>
<gene>
    <name evidence="19" type="ORF">GGQ67_004429</name>
</gene>
<feature type="region of interest" description="Disordered" evidence="15">
    <location>
        <begin position="780"/>
        <end position="850"/>
    </location>
</feature>
<dbReference type="InterPro" id="IPR001264">
    <property type="entry name" value="Glyco_trans_51"/>
</dbReference>
<feature type="compositionally biased region" description="Basic and acidic residues" evidence="15">
    <location>
        <begin position="53"/>
        <end position="85"/>
    </location>
</feature>
<keyword evidence="4" id="KW-0121">Carboxypeptidase</keyword>
<comment type="caution">
    <text evidence="19">The sequence shown here is derived from an EMBL/GenBank/DDBJ whole genome shotgun (WGS) entry which is preliminary data.</text>
</comment>
<comment type="similarity">
    <text evidence="3">In the N-terminal section; belongs to the glycosyltransferase 51 family.</text>
</comment>
<dbReference type="InterPro" id="IPR023346">
    <property type="entry name" value="Lysozyme-like_dom_sf"/>
</dbReference>
<keyword evidence="8 19" id="KW-0378">Hydrolase</keyword>
<dbReference type="NCBIfam" id="TIGR02074">
    <property type="entry name" value="PBP_1a_fam"/>
    <property type="match status" value="1"/>
</dbReference>
<keyword evidence="20" id="KW-1185">Reference proteome</keyword>
<proteinExistence type="inferred from homology"/>
<evidence type="ECO:0000256" key="8">
    <source>
        <dbReference type="ARBA" id="ARBA00022801"/>
    </source>
</evidence>
<dbReference type="Pfam" id="PF00912">
    <property type="entry name" value="Transgly"/>
    <property type="match status" value="1"/>
</dbReference>
<dbReference type="GO" id="GO:0008360">
    <property type="term" value="P:regulation of cell shape"/>
    <property type="evidence" value="ECO:0007669"/>
    <property type="project" value="UniProtKB-KW"/>
</dbReference>
<comment type="catalytic activity">
    <reaction evidence="14">
        <text>[GlcNAc-(1-&gt;4)-Mur2Ac(oyl-L-Ala-gamma-D-Glu-L-Lys-D-Ala-D-Ala)](n)-di-trans,octa-cis-undecaprenyl diphosphate + beta-D-GlcNAc-(1-&gt;4)-Mur2Ac(oyl-L-Ala-gamma-D-Glu-L-Lys-D-Ala-D-Ala)-di-trans,octa-cis-undecaprenyl diphosphate = [GlcNAc-(1-&gt;4)-Mur2Ac(oyl-L-Ala-gamma-D-Glu-L-Lys-D-Ala-D-Ala)](n+1)-di-trans,octa-cis-undecaprenyl diphosphate + di-trans,octa-cis-undecaprenyl diphosphate + H(+)</text>
        <dbReference type="Rhea" id="RHEA:23708"/>
        <dbReference type="Rhea" id="RHEA-COMP:9602"/>
        <dbReference type="Rhea" id="RHEA-COMP:9603"/>
        <dbReference type="ChEBI" id="CHEBI:15378"/>
        <dbReference type="ChEBI" id="CHEBI:58405"/>
        <dbReference type="ChEBI" id="CHEBI:60033"/>
        <dbReference type="ChEBI" id="CHEBI:78435"/>
        <dbReference type="EC" id="2.4.99.28"/>
    </reaction>
</comment>
<dbReference type="GO" id="GO:0009002">
    <property type="term" value="F:serine-type D-Ala-D-Ala carboxypeptidase activity"/>
    <property type="evidence" value="ECO:0007669"/>
    <property type="project" value="UniProtKB-EC"/>
</dbReference>
<dbReference type="SUPFAM" id="SSF56601">
    <property type="entry name" value="beta-lactamase/transpeptidase-like"/>
    <property type="match status" value="1"/>
</dbReference>
<dbReference type="EC" id="3.4.-.-" evidence="19"/>
<dbReference type="InterPro" id="IPR036950">
    <property type="entry name" value="PBP_transglycosylase"/>
</dbReference>
<evidence type="ECO:0000313" key="20">
    <source>
        <dbReference type="Proteomes" id="UP000582090"/>
    </source>
</evidence>
<dbReference type="GO" id="GO:0009252">
    <property type="term" value="P:peptidoglycan biosynthetic process"/>
    <property type="evidence" value="ECO:0007669"/>
    <property type="project" value="UniProtKB-UniPathway"/>
</dbReference>
<feature type="domain" description="Glycosyl transferase family 51" evidence="18">
    <location>
        <begin position="171"/>
        <end position="337"/>
    </location>
</feature>
<evidence type="ECO:0000256" key="13">
    <source>
        <dbReference type="ARBA" id="ARBA00034000"/>
    </source>
</evidence>
<keyword evidence="11" id="KW-0511">Multifunctional enzyme</keyword>
<evidence type="ECO:0000259" key="17">
    <source>
        <dbReference type="Pfam" id="PF00905"/>
    </source>
</evidence>
<keyword evidence="12" id="KW-0961">Cell wall biogenesis/degradation</keyword>
<dbReference type="InterPro" id="IPR012338">
    <property type="entry name" value="Beta-lactam/transpept-like"/>
</dbReference>
<dbReference type="Pfam" id="PF00905">
    <property type="entry name" value="Transpeptidase"/>
    <property type="match status" value="1"/>
</dbReference>
<evidence type="ECO:0000256" key="1">
    <source>
        <dbReference type="ARBA" id="ARBA00004752"/>
    </source>
</evidence>
<evidence type="ECO:0000256" key="14">
    <source>
        <dbReference type="ARBA" id="ARBA00049902"/>
    </source>
</evidence>
<feature type="domain" description="Penicillin-binding protein transpeptidase" evidence="17">
    <location>
        <begin position="430"/>
        <end position="646"/>
    </location>
</feature>
<dbReference type="EMBL" id="JACIDW010000021">
    <property type="protein sequence ID" value="MBB3966739.1"/>
    <property type="molecule type" value="Genomic_DNA"/>
</dbReference>
<keyword evidence="10" id="KW-0573">Peptidoglycan synthesis</keyword>
<evidence type="ECO:0000256" key="6">
    <source>
        <dbReference type="ARBA" id="ARBA00022676"/>
    </source>
</evidence>
<comment type="pathway">
    <text evidence="1">Cell wall biogenesis; peptidoglycan biosynthesis.</text>
</comment>
<dbReference type="GO" id="GO:0071555">
    <property type="term" value="P:cell wall organization"/>
    <property type="evidence" value="ECO:0007669"/>
    <property type="project" value="UniProtKB-KW"/>
</dbReference>
<keyword evidence="6 19" id="KW-0328">Glycosyltransferase</keyword>
<dbReference type="AlphaFoldDB" id="A0A7W6CYF2"/>
<dbReference type="Proteomes" id="UP000582090">
    <property type="component" value="Unassembled WGS sequence"/>
</dbReference>
<keyword evidence="5" id="KW-0645">Protease</keyword>
<keyword evidence="16" id="KW-0472">Membrane</keyword>
<dbReference type="InterPro" id="IPR001460">
    <property type="entry name" value="PCN-bd_Tpept"/>
</dbReference>
<comment type="similarity">
    <text evidence="2">In the C-terminal section; belongs to the transpeptidase family.</text>
</comment>
<dbReference type="GO" id="GO:0006508">
    <property type="term" value="P:proteolysis"/>
    <property type="evidence" value="ECO:0007669"/>
    <property type="project" value="UniProtKB-KW"/>
</dbReference>
<evidence type="ECO:0000259" key="18">
    <source>
        <dbReference type="Pfam" id="PF00912"/>
    </source>
</evidence>
<protein>
    <submittedName>
        <fullName evidence="19">Penicillin-binding protein 1A</fullName>
        <ecNumber evidence="19">2.4.1.-</ecNumber>
        <ecNumber evidence="19">3.4.-.-</ecNumber>
    </submittedName>
</protein>
<dbReference type="EC" id="2.4.1.-" evidence="19"/>
<dbReference type="GO" id="GO:0008955">
    <property type="term" value="F:peptidoglycan glycosyltransferase activity"/>
    <property type="evidence" value="ECO:0007669"/>
    <property type="project" value="UniProtKB-EC"/>
</dbReference>
<evidence type="ECO:0000256" key="4">
    <source>
        <dbReference type="ARBA" id="ARBA00022645"/>
    </source>
</evidence>
<sequence length="861" mass="92691">MAGRGRSGDRIEPSFSGRERRDDGDDFSLGADDRVAGGGRPAKRAAPKSSASRSERRDPPSRREPDSARYDDDYDDEPRYREPPRRRSGGGGGNGGKRRRPGREGLGVFGLVRRMFYWCIVLGIWAGIGVTGLVVYYGSRMPSASSWEIPARPPNVKITAVDGSVIANRGTTGGEALALEDMSPYLPKAIVAIEDRRFYSHFGVDPLGLARAVVTNLTSRQMVQGGSTLTQQLAKNLFLSPDRTLERKVQEVLLAFWLEQKYTKEQILAMYLNRVFFGSNAYGVEAASRRYFNKSARDLNLGEAALLAGLVKAPSRLSPARDPQAANDRAQVVLQAMRDQGMISEDEVKTAMSQTPAKAKRYWDGAGQYVADMVMDELPALIGDVKEDIIVDTTIDKTLEKRAEQSIADVLGKEGAKLDASQAALVSIDGTGAIRALVGGRDYAESQFNRAVKAKRQPGSSFKPFVYATALEKGLTPFSIVNDAPVRIGDWTPENYEKKYNGEVTLATALAKSLNTVAAQLVMYDGPDEVIKLARRLGIQSDMQPNASIALGTSEVSLTEITGAYAAFMNGGYKATPHVIRRVTTADGSKVLYENTYDNPPRVLSETIAANMNAMMMGVIDQGTGRSARLPGWQAAGKTGTTQNSRDAVFVGFTSNLTTGVWFGNDDGKPMKKVTGGGLPAKAWQEFMVAAHKGLSPAPLFGNGQFINPAPQMDNGQPMASADPNMPGNMQGNMPGNMPGNMQADGMQGGMQGGDMTGATGGMQPPVEERSTIGSIISGVFGGSDEGRPRYRQEEYPQAPVRRGGQEQAPVYDGPVPPADVAEDGRYGYGNALPPGDVGGGPPRQEYQPRRTTLLDLIMGQ</sequence>
<reference evidence="19 20" key="1">
    <citation type="submission" date="2020-08" db="EMBL/GenBank/DDBJ databases">
        <title>Genomic Encyclopedia of Type Strains, Phase IV (KMG-IV): sequencing the most valuable type-strain genomes for metagenomic binning, comparative biology and taxonomic classification.</title>
        <authorList>
            <person name="Goeker M."/>
        </authorList>
    </citation>
    <scope>NUCLEOTIDE SEQUENCE [LARGE SCALE GENOMIC DNA]</scope>
    <source>
        <strain evidence="19 20">DSM 26575</strain>
    </source>
</reference>
<dbReference type="SUPFAM" id="SSF53955">
    <property type="entry name" value="Lysozyme-like"/>
    <property type="match status" value="1"/>
</dbReference>
<dbReference type="PANTHER" id="PTHR32282">
    <property type="entry name" value="BINDING PROTEIN TRANSPEPTIDASE, PUTATIVE-RELATED"/>
    <property type="match status" value="1"/>
</dbReference>
<keyword evidence="9" id="KW-0133">Cell shape</keyword>
<dbReference type="Gene3D" id="3.40.710.10">
    <property type="entry name" value="DD-peptidase/beta-lactamase superfamily"/>
    <property type="match status" value="1"/>
</dbReference>
<evidence type="ECO:0000313" key="19">
    <source>
        <dbReference type="EMBL" id="MBB3966739.1"/>
    </source>
</evidence>
<evidence type="ECO:0000256" key="7">
    <source>
        <dbReference type="ARBA" id="ARBA00022679"/>
    </source>
</evidence>
<evidence type="ECO:0000256" key="11">
    <source>
        <dbReference type="ARBA" id="ARBA00023268"/>
    </source>
</evidence>
<evidence type="ECO:0000256" key="3">
    <source>
        <dbReference type="ARBA" id="ARBA00007739"/>
    </source>
</evidence>
<dbReference type="Gene3D" id="1.10.3810.10">
    <property type="entry name" value="Biosynthetic peptidoglycan transglycosylase-like"/>
    <property type="match status" value="1"/>
</dbReference>
<comment type="catalytic activity">
    <reaction evidence="13">
        <text>Preferential cleavage: (Ac)2-L-Lys-D-Ala-|-D-Ala. Also transpeptidation of peptidyl-alanyl moieties that are N-acyl substituents of D-alanine.</text>
        <dbReference type="EC" id="3.4.16.4"/>
    </reaction>
</comment>
<accession>A0A7W6CYF2</accession>
<evidence type="ECO:0000256" key="9">
    <source>
        <dbReference type="ARBA" id="ARBA00022960"/>
    </source>
</evidence>
<feature type="compositionally biased region" description="Basic and acidic residues" evidence="15">
    <location>
        <begin position="1"/>
        <end position="23"/>
    </location>
</feature>
<evidence type="ECO:0000256" key="5">
    <source>
        <dbReference type="ARBA" id="ARBA00022670"/>
    </source>
</evidence>
<dbReference type="GO" id="GO:0030288">
    <property type="term" value="C:outer membrane-bounded periplasmic space"/>
    <property type="evidence" value="ECO:0007669"/>
    <property type="project" value="TreeGrafter"/>
</dbReference>
<evidence type="ECO:0000256" key="15">
    <source>
        <dbReference type="SAM" id="MobiDB-lite"/>
    </source>
</evidence>
<feature type="compositionally biased region" description="Basic and acidic residues" evidence="15">
    <location>
        <begin position="785"/>
        <end position="795"/>
    </location>
</feature>
<dbReference type="PANTHER" id="PTHR32282:SF33">
    <property type="entry name" value="PEPTIDOGLYCAN GLYCOSYLTRANSFERASE"/>
    <property type="match status" value="1"/>
</dbReference>
<dbReference type="FunFam" id="1.10.3810.10:FF:000001">
    <property type="entry name" value="Penicillin-binding protein 1A"/>
    <property type="match status" value="1"/>
</dbReference>
<dbReference type="RefSeq" id="WP_183902204.1">
    <property type="nucleotide sequence ID" value="NZ_JACIDW010000021.1"/>
</dbReference>
<organism evidence="19 20">
    <name type="scientific">Rhizobium metallidurans</name>
    <dbReference type="NCBI Taxonomy" id="1265931"/>
    <lineage>
        <taxon>Bacteria</taxon>
        <taxon>Pseudomonadati</taxon>
        <taxon>Pseudomonadota</taxon>
        <taxon>Alphaproteobacteria</taxon>
        <taxon>Hyphomicrobiales</taxon>
        <taxon>Rhizobiaceae</taxon>
        <taxon>Rhizobium/Agrobacterium group</taxon>
        <taxon>Rhizobium</taxon>
    </lineage>
</organism>
<evidence type="ECO:0000256" key="10">
    <source>
        <dbReference type="ARBA" id="ARBA00022984"/>
    </source>
</evidence>
<keyword evidence="7 19" id="KW-0808">Transferase</keyword>
<name>A0A7W6CYF2_9HYPH</name>
<keyword evidence="16" id="KW-1133">Transmembrane helix</keyword>
<evidence type="ECO:0000256" key="16">
    <source>
        <dbReference type="SAM" id="Phobius"/>
    </source>
</evidence>
<dbReference type="UniPathway" id="UPA00219"/>
<evidence type="ECO:0000256" key="2">
    <source>
        <dbReference type="ARBA" id="ARBA00007090"/>
    </source>
</evidence>
<dbReference type="InterPro" id="IPR050396">
    <property type="entry name" value="Glycosyltr_51/Transpeptidase"/>
</dbReference>